<keyword evidence="3" id="KW-1185">Reference proteome</keyword>
<name>A0A392RMY4_9FABA</name>
<evidence type="ECO:0000313" key="2">
    <source>
        <dbReference type="EMBL" id="MCI38008.1"/>
    </source>
</evidence>
<dbReference type="EMBL" id="LXQA010250925">
    <property type="protein sequence ID" value="MCI38008.1"/>
    <property type="molecule type" value="Genomic_DNA"/>
</dbReference>
<dbReference type="Proteomes" id="UP000265520">
    <property type="component" value="Unassembled WGS sequence"/>
</dbReference>
<evidence type="ECO:0000256" key="1">
    <source>
        <dbReference type="PROSITE-ProRule" id="PRU00221"/>
    </source>
</evidence>
<reference evidence="2 3" key="1">
    <citation type="journal article" date="2018" name="Front. Plant Sci.">
        <title>Red Clover (Trifolium pratense) and Zigzag Clover (T. medium) - A Picture of Genomic Similarities and Differences.</title>
        <authorList>
            <person name="Dluhosova J."/>
            <person name="Istvanek J."/>
            <person name="Nedelnik J."/>
            <person name="Repkova J."/>
        </authorList>
    </citation>
    <scope>NUCLEOTIDE SEQUENCE [LARGE SCALE GENOMIC DNA]</scope>
    <source>
        <strain evidence="3">cv. 10/8</strain>
        <tissue evidence="2">Leaf</tissue>
    </source>
</reference>
<dbReference type="InterPro" id="IPR001680">
    <property type="entry name" value="WD40_rpt"/>
</dbReference>
<organism evidence="2 3">
    <name type="scientific">Trifolium medium</name>
    <dbReference type="NCBI Taxonomy" id="97028"/>
    <lineage>
        <taxon>Eukaryota</taxon>
        <taxon>Viridiplantae</taxon>
        <taxon>Streptophyta</taxon>
        <taxon>Embryophyta</taxon>
        <taxon>Tracheophyta</taxon>
        <taxon>Spermatophyta</taxon>
        <taxon>Magnoliopsida</taxon>
        <taxon>eudicotyledons</taxon>
        <taxon>Gunneridae</taxon>
        <taxon>Pentapetalae</taxon>
        <taxon>rosids</taxon>
        <taxon>fabids</taxon>
        <taxon>Fabales</taxon>
        <taxon>Fabaceae</taxon>
        <taxon>Papilionoideae</taxon>
        <taxon>50 kb inversion clade</taxon>
        <taxon>NPAAA clade</taxon>
        <taxon>Hologalegina</taxon>
        <taxon>IRL clade</taxon>
        <taxon>Trifolieae</taxon>
        <taxon>Trifolium</taxon>
    </lineage>
</organism>
<feature type="repeat" description="WD" evidence="1">
    <location>
        <begin position="1"/>
        <end position="22"/>
    </location>
</feature>
<keyword evidence="1" id="KW-0853">WD repeat</keyword>
<accession>A0A392RMY4</accession>
<protein>
    <submittedName>
        <fullName evidence="2">Uncharacterized protein</fullName>
    </submittedName>
</protein>
<sequence>MEAGGDGSVQLWDVERGREFPNGEAGIRPLHYVAEDPPKFFAILESVETKWVINA</sequence>
<proteinExistence type="predicted"/>
<comment type="caution">
    <text evidence="2">The sequence shown here is derived from an EMBL/GenBank/DDBJ whole genome shotgun (WGS) entry which is preliminary data.</text>
</comment>
<dbReference type="PROSITE" id="PS50082">
    <property type="entry name" value="WD_REPEATS_2"/>
    <property type="match status" value="1"/>
</dbReference>
<feature type="non-terminal residue" evidence="2">
    <location>
        <position position="55"/>
    </location>
</feature>
<evidence type="ECO:0000313" key="3">
    <source>
        <dbReference type="Proteomes" id="UP000265520"/>
    </source>
</evidence>
<dbReference type="AlphaFoldDB" id="A0A392RMY4"/>